<dbReference type="InterPro" id="IPR005702">
    <property type="entry name" value="Wzc-like_C"/>
</dbReference>
<organism evidence="4 5">
    <name type="scientific">Paracoccus kondratievae</name>
    <dbReference type="NCBI Taxonomy" id="135740"/>
    <lineage>
        <taxon>Bacteria</taxon>
        <taxon>Pseudomonadati</taxon>
        <taxon>Pseudomonadota</taxon>
        <taxon>Alphaproteobacteria</taxon>
        <taxon>Rhodobacterales</taxon>
        <taxon>Paracoccaceae</taxon>
        <taxon>Paracoccus</taxon>
    </lineage>
</organism>
<evidence type="ECO:0000256" key="3">
    <source>
        <dbReference type="SAM" id="Phobius"/>
    </source>
</evidence>
<accession>A0AAD3P3A8</accession>
<keyword evidence="3" id="KW-1133">Transmembrane helix</keyword>
<feature type="transmembrane region" description="Helical" evidence="3">
    <location>
        <begin position="60"/>
        <end position="83"/>
    </location>
</feature>
<evidence type="ECO:0000256" key="2">
    <source>
        <dbReference type="ARBA" id="ARBA00022840"/>
    </source>
</evidence>
<evidence type="ECO:0000313" key="5">
    <source>
        <dbReference type="Proteomes" id="UP001143349"/>
    </source>
</evidence>
<reference evidence="4" key="2">
    <citation type="submission" date="2023-01" db="EMBL/GenBank/DDBJ databases">
        <authorList>
            <person name="Sun Q."/>
            <person name="Evtushenko L."/>
        </authorList>
    </citation>
    <scope>NUCLEOTIDE SEQUENCE</scope>
    <source>
        <strain evidence="4">VKM B-2222</strain>
    </source>
</reference>
<dbReference type="SUPFAM" id="SSF52540">
    <property type="entry name" value="P-loop containing nucleoside triphosphate hydrolases"/>
    <property type="match status" value="1"/>
</dbReference>
<keyword evidence="3" id="KW-0472">Membrane</keyword>
<protein>
    <submittedName>
        <fullName evidence="4">Chromosome partitioning protein</fullName>
    </submittedName>
</protein>
<reference evidence="4" key="1">
    <citation type="journal article" date="2014" name="Int. J. Syst. Evol. Microbiol.">
        <title>Complete genome sequence of Corynebacterium casei LMG S-19264T (=DSM 44701T), isolated from a smear-ripened cheese.</title>
        <authorList>
            <consortium name="US DOE Joint Genome Institute (JGI-PGF)"/>
            <person name="Walter F."/>
            <person name="Albersmeier A."/>
            <person name="Kalinowski J."/>
            <person name="Ruckert C."/>
        </authorList>
    </citation>
    <scope>NUCLEOTIDE SEQUENCE</scope>
    <source>
        <strain evidence="4">VKM B-2222</strain>
    </source>
</reference>
<dbReference type="Proteomes" id="UP001143349">
    <property type="component" value="Unassembled WGS sequence"/>
</dbReference>
<dbReference type="InterPro" id="IPR027417">
    <property type="entry name" value="P-loop_NTPase"/>
</dbReference>
<dbReference type="PANTHER" id="PTHR32309">
    <property type="entry name" value="TYROSINE-PROTEIN KINASE"/>
    <property type="match status" value="1"/>
</dbReference>
<dbReference type="InterPro" id="IPR050445">
    <property type="entry name" value="Bact_polysacc_biosynth/exp"/>
</dbReference>
<dbReference type="EMBL" id="BSFH01000098">
    <property type="protein sequence ID" value="GLK66094.1"/>
    <property type="molecule type" value="Genomic_DNA"/>
</dbReference>
<evidence type="ECO:0000256" key="1">
    <source>
        <dbReference type="ARBA" id="ARBA00022741"/>
    </source>
</evidence>
<dbReference type="PANTHER" id="PTHR32309:SF31">
    <property type="entry name" value="CAPSULAR EXOPOLYSACCHARIDE FAMILY"/>
    <property type="match status" value="1"/>
</dbReference>
<dbReference type="Gene3D" id="3.40.50.300">
    <property type="entry name" value="P-loop containing nucleotide triphosphate hydrolases"/>
    <property type="match status" value="1"/>
</dbReference>
<proteinExistence type="predicted"/>
<keyword evidence="2" id="KW-0067">ATP-binding</keyword>
<dbReference type="CDD" id="cd05387">
    <property type="entry name" value="BY-kinase"/>
    <property type="match status" value="1"/>
</dbReference>
<sequence length="234" mass="24682">MPAGQTAPNAAWGQVSSKFIRREAALAASDAKHARIIAQRFALLRTRILREMRSRGWRKLAVVPVTPGAGGTFVAVNLALALARQPHTRVALIDFDLGRPGVAGQLGIPGCTAVSAALREEGDLGGLVSRVNEAPNLSVLAPERAEPNAAELLQDEALAQAMTRLHDNRPVEISIIDTAALLDQDAALAALPLTDALLLVADGRRGTAADMEECERLLAGMPPVMGVVLNKSED</sequence>
<evidence type="ECO:0000313" key="4">
    <source>
        <dbReference type="EMBL" id="GLK66094.1"/>
    </source>
</evidence>
<keyword evidence="5" id="KW-1185">Reference proteome</keyword>
<keyword evidence="1" id="KW-0547">Nucleotide-binding</keyword>
<gene>
    <name evidence="4" type="ORF">GCM10017635_35710</name>
</gene>
<name>A0AAD3P3A8_9RHOB</name>
<dbReference type="RefSeq" id="WP_271180321.1">
    <property type="nucleotide sequence ID" value="NZ_BSFH01000098.1"/>
</dbReference>
<dbReference type="AlphaFoldDB" id="A0AAD3P3A8"/>
<keyword evidence="3" id="KW-0812">Transmembrane</keyword>
<comment type="caution">
    <text evidence="4">The sequence shown here is derived from an EMBL/GenBank/DDBJ whole genome shotgun (WGS) entry which is preliminary data.</text>
</comment>